<comment type="caution">
    <text evidence="1">The sequence shown here is derived from an EMBL/GenBank/DDBJ whole genome shotgun (WGS) entry which is preliminary data.</text>
</comment>
<evidence type="ECO:0000313" key="2">
    <source>
        <dbReference type="Proteomes" id="UP000790377"/>
    </source>
</evidence>
<organism evidence="1 2">
    <name type="scientific">Hygrophoropsis aurantiaca</name>
    <dbReference type="NCBI Taxonomy" id="72124"/>
    <lineage>
        <taxon>Eukaryota</taxon>
        <taxon>Fungi</taxon>
        <taxon>Dikarya</taxon>
        <taxon>Basidiomycota</taxon>
        <taxon>Agaricomycotina</taxon>
        <taxon>Agaricomycetes</taxon>
        <taxon>Agaricomycetidae</taxon>
        <taxon>Boletales</taxon>
        <taxon>Coniophorineae</taxon>
        <taxon>Hygrophoropsidaceae</taxon>
        <taxon>Hygrophoropsis</taxon>
    </lineage>
</organism>
<evidence type="ECO:0000313" key="1">
    <source>
        <dbReference type="EMBL" id="KAH7909783.1"/>
    </source>
</evidence>
<accession>A0ACB8A9L1</accession>
<reference evidence="1" key="1">
    <citation type="journal article" date="2021" name="New Phytol.">
        <title>Evolutionary innovations through gain and loss of genes in the ectomycorrhizal Boletales.</title>
        <authorList>
            <person name="Wu G."/>
            <person name="Miyauchi S."/>
            <person name="Morin E."/>
            <person name="Kuo A."/>
            <person name="Drula E."/>
            <person name="Varga T."/>
            <person name="Kohler A."/>
            <person name="Feng B."/>
            <person name="Cao Y."/>
            <person name="Lipzen A."/>
            <person name="Daum C."/>
            <person name="Hundley H."/>
            <person name="Pangilinan J."/>
            <person name="Johnson J."/>
            <person name="Barry K."/>
            <person name="LaButti K."/>
            <person name="Ng V."/>
            <person name="Ahrendt S."/>
            <person name="Min B."/>
            <person name="Choi I.G."/>
            <person name="Park H."/>
            <person name="Plett J.M."/>
            <person name="Magnuson J."/>
            <person name="Spatafora J.W."/>
            <person name="Nagy L.G."/>
            <person name="Henrissat B."/>
            <person name="Grigoriev I.V."/>
            <person name="Yang Z.L."/>
            <person name="Xu J."/>
            <person name="Martin F.M."/>
        </authorList>
    </citation>
    <scope>NUCLEOTIDE SEQUENCE</scope>
    <source>
        <strain evidence="1">ATCC 28755</strain>
    </source>
</reference>
<keyword evidence="2" id="KW-1185">Reference proteome</keyword>
<sequence>MTSPTISHCPSFDVSVSDLPYSLRLPNYRSSHLGRFHPYGGRPFKSGPQGLLAPVNHQDLDFDLQSIYTQPAAILSAFHQEDEDVVSLRSVVQEMEGHHAVFRGRICLFDLIIDFTLAIRRQSARQKGSDIDNVAKPQDLE</sequence>
<gene>
    <name evidence="1" type="ORF">BJ138DRAFT_184920</name>
</gene>
<dbReference type="Proteomes" id="UP000790377">
    <property type="component" value="Unassembled WGS sequence"/>
</dbReference>
<protein>
    <submittedName>
        <fullName evidence="1">Uncharacterized protein</fullName>
    </submittedName>
</protein>
<name>A0ACB8A9L1_9AGAM</name>
<dbReference type="EMBL" id="MU267741">
    <property type="protein sequence ID" value="KAH7909783.1"/>
    <property type="molecule type" value="Genomic_DNA"/>
</dbReference>
<proteinExistence type="predicted"/>